<dbReference type="PANTHER" id="PTHR22692">
    <property type="entry name" value="MYOSIN VII, XV"/>
    <property type="match status" value="1"/>
</dbReference>
<sequence length="2548" mass="285617">MAQRGISSSMDIYDKCAENLVPAVSRIHIESGMSRTMTPGHKITNDKQIVTYHRENETGNLIETATSPNQNHVTARSLNTVSDLRQSFSNLGRAGNGGNLRALPLKVIRPNYHENWQATFHGQEAHPFSSSQLGRSLLPGTDDVCLLRVSERSSGDPRGSSSFKLSSFQNVGNSAFNIRLTKIPTVVWRPYSYESTPMFDKSGRASSFQGVCTTKESSPKFTRTRPVQAGIGATSKSSTSSSPRLKKRATSVQSFLSAESSRDGRTSPRLKFTYKHMNKEPKGKKIKSEKRERAKIGKSIKKSQSHGDIAPKGSTDQNVYPSIIVNDPGRCFMSGDELIFDNSKYKKDWQMVGNRDVGKLNENLRSSSVELPTLQTGNIPQAFIERPRRSTSIPDLNVAQSNEMLYLGQDGQVYANAGAELYPYDHRYMYYPAIDPDFCNNHSFGGSLHRIDLETSGSDEYSSWGEGFTGSAEWQKAHVTSKKKLKCRRLTRDDTDLHTRSRARKKSSYVTRRCRSISPSFPSEGRRRSSKYSRLYPQETSRKIDQPVSPQENSDESPLDDEYLTSDYSGAGGKAVRKAQLRQRRSNDRFNSDISNILSNEESRRYVPQPHQPSFISCPLPNRSGNVLIKPEADVTHRNAQQHNAFIGFPVSETSGPLDKLLRNTHLHLASMRTYLDAMSSSLANIPVSTLSSLPQNLQQSDTLDHVETQEFFKARQHDQIVAPENTVVSVVNTDGGNQERPTTMHQTQIYSQGFDTVIEDCLGDPVLSDSFVKKFPSQPTAITHTNCLDQHTNRGTKNLVNILTPENPVETARESSDIVDTGALVRTFVWHPTTQSVHLANQPENSFMHSTQATAIPTTCLTGENWILKHTRSSAVQTEPEKTRAADFPPPPTSPPPLPQLPPLTRTKSAQTSLKERQMTSSTLAESLPYAEELQSRISSKELERQISNQVSPPPVLPKPKWVVEKLHSQKSLSPTSPTDMLKESTRFDVPKSENAGSLQASLESSLDTHNLPSLIKQTQATDVADAERPGRRSINRSCSVRERVEEFRNLSEQKKQNFTPEAKKYPPLKLGDVIRDKVYPPRPLPLTDSRHSVVEAHDNTQSTSHHPVRNSNCMVQGFDYISKNDKDLLPLDYDYAEFMPPINVDVSDTRPTSKKFIFVESESRTAPAAQSSPMLNSLSDLVSPIDKGEAAEPERPCSVPSLSSPSSTRTHELEKSYLVDNPRYTRPLLRRPDEPDKHEVFTKEESPQTPTTPTSPFGGVKLPGFPALPPPVKSGIPLPTNPAVPRPYFKSGTSQSAISVTPNSFNVHTPLALLDDGTHNRTHQTLDNTPYRVYQGDPDLLKALTKEKKSKSLERFFPRSAKRKKSKASKGDRAFPKECEHAFPFVQKTLSRQTSMLSVYEFTESGFTLYKGSVALDELQKSKKDSKSKKTSRVLPITGYPRPKHPPIISPISPIARPSIVFPGKTDTESFYVTNGFNKATPCSHPNGISHTHSLDRNLCKSLSETVMSPQQVGTNIDLQRIDFSVHSTDINSEEDGSEYMYTSQGWSQMLSSLPDQNAAIFFCDRVEDKTTQYWAGVFKNTHSDETSKPPTKSIEGFKFRNSCEFSKTLKFEENGIFLEEFFDYCIPQYKSRDGWLPSNVPFPDSKARNSVTLLDPKGLGEFVKSGLGFQSSFSKQCQSRDQYLGSTAAFEKKENSNIIIFNYRDCEPFDESSLSQAKLDISNKMQHVRGTKVFWFRRKINSGDSHFRTHKLVKQDPHLFGALNQWRNFKTLRNGIVRAQAQFRMFSQRRRYIKTREHLKHRLEEHRLQRRKQEVQAKMEKERRPCPTIILASLLFELQLTELSTRGFLSLRMLSRARCQPAGRMIQKRISQLLVDSVPPDYDAELNVEMDEGGAEVGKRCEEEDDDKDEDVEGNIVEEDAGCRNKNTFYRVGFFWYGRPLPILGHGGERQAQMMANIANLEIPGELALVYNKLDDWDLYHSGPTVITAVGDVSPMDMGYKLPVDINSHVFSKYTSVYFKNPNWGMQMEAIETSLTPVQGEENNALALAVFKLIMRYMCDKQLNEKTEKVLADFIVQMGLKNEGLRDEILCQIVNQTWQDQNIVRAERGWQLMAACLCCFNPSPTLFKYLLKYVSDVGVQGYKFLCQHKVLQSAYMDPLMSRVYPPTLLEWRAIERKANMALDVKFPDGGNMIGHVESWTSGELFASHLLKLRGLKENSQGWTLQLQEDVDQYELMGYDYVLDLVGETEVPPGFPAGLANFLVSVNRERAQHKRRTHVDGPHNPEKERALQMLGPLPEMIKRDIPIATSSASAVNKDSEEDELGFSTTSVLNQRPTEILPLGLSERSVMNTRYTKRSRAPAPPVMNGHVPNGIANGHITTITEDEEEGFTSVDVSNLSNTRINGRYFANGDAAVQKDLSNSKMNLRYNKKGGRGVSGQINRRQNQQNPNSHRDDGTHSDNTDWSHLVEDIFNNALEKHIEQDGRVLGGRIKGGGKGVPGFQQPATQPPTTLNIGLANGAVGAQPPLLSPLMGAHAPLPNLGLVGN</sequence>
<feature type="compositionally biased region" description="Pro residues" evidence="2">
    <location>
        <begin position="889"/>
        <end position="903"/>
    </location>
</feature>
<name>A0AAV4G130_9GAST</name>
<dbReference type="EMBL" id="BMAT01008162">
    <property type="protein sequence ID" value="GFR79257.1"/>
    <property type="molecule type" value="Genomic_DNA"/>
</dbReference>
<dbReference type="PANTHER" id="PTHR22692:SF26">
    <property type="entry name" value="SH3 DOMAIN-CONTAINING PROTEIN"/>
    <property type="match status" value="1"/>
</dbReference>
<feature type="region of interest" description="Disordered" evidence="2">
    <location>
        <begin position="495"/>
        <end position="592"/>
    </location>
</feature>
<evidence type="ECO:0000256" key="1">
    <source>
        <dbReference type="SAM" id="Coils"/>
    </source>
</evidence>
<dbReference type="GO" id="GO:0005856">
    <property type="term" value="C:cytoskeleton"/>
    <property type="evidence" value="ECO:0007669"/>
    <property type="project" value="InterPro"/>
</dbReference>
<dbReference type="InterPro" id="IPR051567">
    <property type="entry name" value="Unconventional_Myosin_ATPase"/>
</dbReference>
<feature type="domain" description="MyTH4" evidence="3">
    <location>
        <begin position="2029"/>
        <end position="2178"/>
    </location>
</feature>
<feature type="region of interest" description="Disordered" evidence="2">
    <location>
        <begin position="2422"/>
        <end position="2464"/>
    </location>
</feature>
<reference evidence="4 5" key="1">
    <citation type="journal article" date="2021" name="Elife">
        <title>Chloroplast acquisition without the gene transfer in kleptoplastic sea slugs, Plakobranchus ocellatus.</title>
        <authorList>
            <person name="Maeda T."/>
            <person name="Takahashi S."/>
            <person name="Yoshida T."/>
            <person name="Shimamura S."/>
            <person name="Takaki Y."/>
            <person name="Nagai Y."/>
            <person name="Toyoda A."/>
            <person name="Suzuki Y."/>
            <person name="Arimoto A."/>
            <person name="Ishii H."/>
            <person name="Satoh N."/>
            <person name="Nishiyama T."/>
            <person name="Hasebe M."/>
            <person name="Maruyama T."/>
            <person name="Minagawa J."/>
            <person name="Obokata J."/>
            <person name="Shigenobu S."/>
        </authorList>
    </citation>
    <scope>NUCLEOTIDE SEQUENCE [LARGE SCALE GENOMIC DNA]</scope>
</reference>
<feature type="compositionally biased region" description="Basic residues" evidence="2">
    <location>
        <begin position="575"/>
        <end position="584"/>
    </location>
</feature>
<dbReference type="PROSITE" id="PS50096">
    <property type="entry name" value="IQ"/>
    <property type="match status" value="1"/>
</dbReference>
<feature type="compositionally biased region" description="Polar residues" evidence="2">
    <location>
        <begin position="909"/>
        <end position="926"/>
    </location>
</feature>
<feature type="compositionally biased region" description="Low complexity" evidence="2">
    <location>
        <begin position="1249"/>
        <end position="1258"/>
    </location>
</feature>
<dbReference type="InterPro" id="IPR038185">
    <property type="entry name" value="MyTH4_dom_sf"/>
</dbReference>
<feature type="compositionally biased region" description="Polar residues" evidence="2">
    <location>
        <begin position="1014"/>
        <end position="1023"/>
    </location>
</feature>
<gene>
    <name evidence="4" type="ORF">ElyMa_004015900</name>
</gene>
<feature type="compositionally biased region" description="Acidic residues" evidence="2">
    <location>
        <begin position="553"/>
        <end position="564"/>
    </location>
</feature>
<dbReference type="Proteomes" id="UP000762676">
    <property type="component" value="Unassembled WGS sequence"/>
</dbReference>
<feature type="region of interest" description="Disordered" evidence="2">
    <location>
        <begin position="873"/>
        <end position="929"/>
    </location>
</feature>
<feature type="compositionally biased region" description="Low complexity" evidence="2">
    <location>
        <begin position="2441"/>
        <end position="2452"/>
    </location>
</feature>
<dbReference type="SMART" id="SM00139">
    <property type="entry name" value="MyTH4"/>
    <property type="match status" value="1"/>
</dbReference>
<dbReference type="InterPro" id="IPR000857">
    <property type="entry name" value="MyTH4_dom"/>
</dbReference>
<evidence type="ECO:0000313" key="4">
    <source>
        <dbReference type="EMBL" id="GFR79257.1"/>
    </source>
</evidence>
<evidence type="ECO:0000259" key="3">
    <source>
        <dbReference type="PROSITE" id="PS51016"/>
    </source>
</evidence>
<feature type="compositionally biased region" description="Low complexity" evidence="2">
    <location>
        <begin position="1198"/>
        <end position="1209"/>
    </location>
</feature>
<feature type="compositionally biased region" description="Polar residues" evidence="2">
    <location>
        <begin position="1170"/>
        <end position="1182"/>
    </location>
</feature>
<proteinExistence type="predicted"/>
<feature type="compositionally biased region" description="Polar residues" evidence="2">
    <location>
        <begin position="250"/>
        <end position="259"/>
    </location>
</feature>
<feature type="region of interest" description="Disordered" evidence="2">
    <location>
        <begin position="1163"/>
        <end position="1182"/>
    </location>
</feature>
<organism evidence="4 5">
    <name type="scientific">Elysia marginata</name>
    <dbReference type="NCBI Taxonomy" id="1093978"/>
    <lineage>
        <taxon>Eukaryota</taxon>
        <taxon>Metazoa</taxon>
        <taxon>Spiralia</taxon>
        <taxon>Lophotrochozoa</taxon>
        <taxon>Mollusca</taxon>
        <taxon>Gastropoda</taxon>
        <taxon>Heterobranchia</taxon>
        <taxon>Euthyneura</taxon>
        <taxon>Panpulmonata</taxon>
        <taxon>Sacoglossa</taxon>
        <taxon>Placobranchoidea</taxon>
        <taxon>Plakobranchidae</taxon>
        <taxon>Elysia</taxon>
    </lineage>
</organism>
<keyword evidence="5" id="KW-1185">Reference proteome</keyword>
<feature type="compositionally biased region" description="Polar residues" evidence="2">
    <location>
        <begin position="210"/>
        <end position="221"/>
    </location>
</feature>
<feature type="region of interest" description="Disordered" evidence="2">
    <location>
        <begin position="1189"/>
        <end position="1263"/>
    </location>
</feature>
<feature type="compositionally biased region" description="Basic and acidic residues" evidence="2">
    <location>
        <begin position="1232"/>
        <end position="1248"/>
    </location>
</feature>
<dbReference type="Gene3D" id="1.25.40.530">
    <property type="entry name" value="MyTH4 domain"/>
    <property type="match status" value="2"/>
</dbReference>
<evidence type="ECO:0000256" key="2">
    <source>
        <dbReference type="SAM" id="MobiDB-lite"/>
    </source>
</evidence>
<evidence type="ECO:0000313" key="5">
    <source>
        <dbReference type="Proteomes" id="UP000762676"/>
    </source>
</evidence>
<accession>A0AAV4G130</accession>
<feature type="non-terminal residue" evidence="4">
    <location>
        <position position="2548"/>
    </location>
</feature>
<feature type="region of interest" description="Disordered" evidence="2">
    <location>
        <begin position="1014"/>
        <end position="1039"/>
    </location>
</feature>
<keyword evidence="1" id="KW-0175">Coiled coil</keyword>
<comment type="caution">
    <text evidence="4">The sequence shown here is derived from an EMBL/GenBank/DDBJ whole genome shotgun (WGS) entry which is preliminary data.</text>
</comment>
<dbReference type="Pfam" id="PF00784">
    <property type="entry name" value="MyTH4"/>
    <property type="match status" value="1"/>
</dbReference>
<protein>
    <submittedName>
        <fullName evidence="4">Myosin-XV</fullName>
    </submittedName>
</protein>
<feature type="compositionally biased region" description="Basic and acidic residues" evidence="2">
    <location>
        <begin position="2453"/>
        <end position="2464"/>
    </location>
</feature>
<feature type="region of interest" description="Disordered" evidence="2">
    <location>
        <begin position="210"/>
        <end position="315"/>
    </location>
</feature>
<feature type="coiled-coil region" evidence="1">
    <location>
        <begin position="1799"/>
        <end position="1826"/>
    </location>
</feature>
<feature type="region of interest" description="Disordered" evidence="2">
    <location>
        <begin position="1422"/>
        <end position="1452"/>
    </location>
</feature>
<dbReference type="PROSITE" id="PS51016">
    <property type="entry name" value="MYTH4"/>
    <property type="match status" value="1"/>
</dbReference>
<feature type="compositionally biased region" description="Basic residues" evidence="2">
    <location>
        <begin position="500"/>
        <end position="515"/>
    </location>
</feature>